<dbReference type="InParanoid" id="A0A200Q5E1"/>
<organism evidence="1 2">
    <name type="scientific">Macleaya cordata</name>
    <name type="common">Five-seeded plume-poppy</name>
    <name type="synonym">Bocconia cordata</name>
    <dbReference type="NCBI Taxonomy" id="56857"/>
    <lineage>
        <taxon>Eukaryota</taxon>
        <taxon>Viridiplantae</taxon>
        <taxon>Streptophyta</taxon>
        <taxon>Embryophyta</taxon>
        <taxon>Tracheophyta</taxon>
        <taxon>Spermatophyta</taxon>
        <taxon>Magnoliopsida</taxon>
        <taxon>Ranunculales</taxon>
        <taxon>Papaveraceae</taxon>
        <taxon>Papaveroideae</taxon>
        <taxon>Macleaya</taxon>
    </lineage>
</organism>
<dbReference type="Proteomes" id="UP000195402">
    <property type="component" value="Unassembled WGS sequence"/>
</dbReference>
<comment type="caution">
    <text evidence="1">The sequence shown here is derived from an EMBL/GenBank/DDBJ whole genome shotgun (WGS) entry which is preliminary data.</text>
</comment>
<dbReference type="OMA" id="CEIVEEM"/>
<dbReference type="InterPro" id="IPR057196">
    <property type="entry name" value="DUF7874"/>
</dbReference>
<dbReference type="AlphaFoldDB" id="A0A200Q5E1"/>
<dbReference type="PANTHER" id="PTHR37216">
    <property type="entry name" value="EXPRESSED PROTEIN"/>
    <property type="match status" value="1"/>
</dbReference>
<keyword evidence="2" id="KW-1185">Reference proteome</keyword>
<dbReference type="Pfam" id="PF25284">
    <property type="entry name" value="DUF7874"/>
    <property type="match status" value="1"/>
</dbReference>
<protein>
    <submittedName>
        <fullName evidence="1">Uncharacterized protein</fullName>
    </submittedName>
</protein>
<gene>
    <name evidence="1" type="ORF">BVC80_8999g7</name>
</gene>
<evidence type="ECO:0000313" key="1">
    <source>
        <dbReference type="EMBL" id="OVA05654.1"/>
    </source>
</evidence>
<sequence length="82" mass="9168">MGQSMKKLATGKDDGKMEAVIGNIVEKNYAKIAKDTPNWTTADLKLADFYRAVFQTIEEINKELGGSQFRAPRVETINEAFN</sequence>
<evidence type="ECO:0000313" key="2">
    <source>
        <dbReference type="Proteomes" id="UP000195402"/>
    </source>
</evidence>
<proteinExistence type="predicted"/>
<accession>A0A200Q5E1</accession>
<reference evidence="1 2" key="1">
    <citation type="journal article" date="2017" name="Mol. Plant">
        <title>The Genome of Medicinal Plant Macleaya cordata Provides New Insights into Benzylisoquinoline Alkaloids Metabolism.</title>
        <authorList>
            <person name="Liu X."/>
            <person name="Liu Y."/>
            <person name="Huang P."/>
            <person name="Ma Y."/>
            <person name="Qing Z."/>
            <person name="Tang Q."/>
            <person name="Cao H."/>
            <person name="Cheng P."/>
            <person name="Zheng Y."/>
            <person name="Yuan Z."/>
            <person name="Zhou Y."/>
            <person name="Liu J."/>
            <person name="Tang Z."/>
            <person name="Zhuo Y."/>
            <person name="Zhang Y."/>
            <person name="Yu L."/>
            <person name="Huang J."/>
            <person name="Yang P."/>
            <person name="Peng Q."/>
            <person name="Zhang J."/>
            <person name="Jiang W."/>
            <person name="Zhang Z."/>
            <person name="Lin K."/>
            <person name="Ro D.K."/>
            <person name="Chen X."/>
            <person name="Xiong X."/>
            <person name="Shang Y."/>
            <person name="Huang S."/>
            <person name="Zeng J."/>
        </authorList>
    </citation>
    <scope>NUCLEOTIDE SEQUENCE [LARGE SCALE GENOMIC DNA]</scope>
    <source>
        <strain evidence="2">cv. BLH2017</strain>
        <tissue evidence="1">Root</tissue>
    </source>
</reference>
<dbReference type="PANTHER" id="PTHR37216:SF1">
    <property type="entry name" value="EXPRESSED PROTEIN"/>
    <property type="match status" value="1"/>
</dbReference>
<dbReference type="EMBL" id="MVGT01003039">
    <property type="protein sequence ID" value="OVA05654.1"/>
    <property type="molecule type" value="Genomic_DNA"/>
</dbReference>
<name>A0A200Q5E1_MACCD</name>
<dbReference type="OrthoDB" id="785636at2759"/>